<dbReference type="STRING" id="861298.SAMN04488136_13612"/>
<proteinExistence type="predicted"/>
<dbReference type="Proteomes" id="UP000198854">
    <property type="component" value="Unassembled WGS sequence"/>
</dbReference>
<reference evidence="2" key="1">
    <citation type="submission" date="2016-10" db="EMBL/GenBank/DDBJ databases">
        <authorList>
            <person name="Varghese N."/>
            <person name="Submissions S."/>
        </authorList>
    </citation>
    <scope>NUCLEOTIDE SEQUENCE [LARGE SCALE GENOMIC DNA]</scope>
    <source>
        <strain evidence="2">CGMCC 1.10228</strain>
    </source>
</reference>
<name>A0A1G8GDH9_9VIBR</name>
<gene>
    <name evidence="1" type="ORF">SAMN04488136_13612</name>
</gene>
<dbReference type="AlphaFoldDB" id="A0A1G8GDH9"/>
<dbReference type="OrthoDB" id="2065010at2"/>
<dbReference type="InterPro" id="IPR032349">
    <property type="entry name" value="DUF4865"/>
</dbReference>
<dbReference type="Pfam" id="PF16157">
    <property type="entry name" value="DUF4865"/>
    <property type="match status" value="1"/>
</dbReference>
<organism evidence="1 2">
    <name type="scientific">Vibrio xiamenensis</name>
    <dbReference type="NCBI Taxonomy" id="861298"/>
    <lineage>
        <taxon>Bacteria</taxon>
        <taxon>Pseudomonadati</taxon>
        <taxon>Pseudomonadota</taxon>
        <taxon>Gammaproteobacteria</taxon>
        <taxon>Vibrionales</taxon>
        <taxon>Vibrionaceae</taxon>
        <taxon>Vibrio</taxon>
    </lineage>
</organism>
<evidence type="ECO:0000313" key="2">
    <source>
        <dbReference type="Proteomes" id="UP000198854"/>
    </source>
</evidence>
<evidence type="ECO:0008006" key="3">
    <source>
        <dbReference type="Google" id="ProtNLM"/>
    </source>
</evidence>
<sequence>MIAMQYKIVLPADYPMVSIENRIETKGHLLDDYPGLVFKAYLYSRKDAEHYRNPVNSYAPFYVWQDHRSMMAFLASDGFKGLCEQFGRPQVNTWFVEGEVRMPSVEDTLASVSHQVGDNSDVRGVEVTNWQPLNVEWLREAKPSVNSALYRIGYIAKGKVAL</sequence>
<dbReference type="EMBL" id="FNDD01000036">
    <property type="protein sequence ID" value="SDH92406.1"/>
    <property type="molecule type" value="Genomic_DNA"/>
</dbReference>
<keyword evidence="2" id="KW-1185">Reference proteome</keyword>
<evidence type="ECO:0000313" key="1">
    <source>
        <dbReference type="EMBL" id="SDH92406.1"/>
    </source>
</evidence>
<dbReference type="RefSeq" id="WP_093278950.1">
    <property type="nucleotide sequence ID" value="NZ_FNDD01000036.1"/>
</dbReference>
<accession>A0A1G8GDH9</accession>
<protein>
    <recommendedName>
        <fullName evidence="3">DUF4865 domain-containing protein</fullName>
    </recommendedName>
</protein>